<dbReference type="STRING" id="333673.A0A3M0KQ46"/>
<comment type="caution">
    <text evidence="1">The sequence shown here is derived from an EMBL/GenBank/DDBJ whole genome shotgun (WGS) entry which is preliminary data.</text>
</comment>
<organism evidence="1 2">
    <name type="scientific">Hirundo rustica rustica</name>
    <dbReference type="NCBI Taxonomy" id="333673"/>
    <lineage>
        <taxon>Eukaryota</taxon>
        <taxon>Metazoa</taxon>
        <taxon>Chordata</taxon>
        <taxon>Craniata</taxon>
        <taxon>Vertebrata</taxon>
        <taxon>Euteleostomi</taxon>
        <taxon>Archelosauria</taxon>
        <taxon>Archosauria</taxon>
        <taxon>Dinosauria</taxon>
        <taxon>Saurischia</taxon>
        <taxon>Theropoda</taxon>
        <taxon>Coelurosauria</taxon>
        <taxon>Aves</taxon>
        <taxon>Neognathae</taxon>
        <taxon>Neoaves</taxon>
        <taxon>Telluraves</taxon>
        <taxon>Australaves</taxon>
        <taxon>Passeriformes</taxon>
        <taxon>Sylvioidea</taxon>
        <taxon>Hirundinidae</taxon>
        <taxon>Hirundo</taxon>
    </lineage>
</organism>
<protein>
    <submittedName>
        <fullName evidence="1">Uncharacterized protein</fullName>
    </submittedName>
</protein>
<evidence type="ECO:0000313" key="1">
    <source>
        <dbReference type="EMBL" id="RMC15412.1"/>
    </source>
</evidence>
<reference evidence="1 2" key="1">
    <citation type="submission" date="2018-07" db="EMBL/GenBank/DDBJ databases">
        <title>A high quality draft genome assembly of the barn swallow (H. rustica rustica).</title>
        <authorList>
            <person name="Formenti G."/>
            <person name="Chiara M."/>
            <person name="Poveda L."/>
            <person name="Francoijs K.-J."/>
            <person name="Bonisoli-Alquati A."/>
            <person name="Canova L."/>
            <person name="Gianfranceschi L."/>
            <person name="Horner D.S."/>
            <person name="Saino N."/>
        </authorList>
    </citation>
    <scope>NUCLEOTIDE SEQUENCE [LARGE SCALE GENOMIC DNA]</scope>
    <source>
        <strain evidence="1">Chelidonia</strain>
        <tissue evidence="1">Blood</tissue>
    </source>
</reference>
<dbReference type="Proteomes" id="UP000269221">
    <property type="component" value="Unassembled WGS sequence"/>
</dbReference>
<sequence length="149" mass="16259">MLKSSTAERDLGGLVGGKLNMSQQCPGSQEGMGGDCPALLCTEEDSPGVLGAQYKKDIKILKSVERRAKSMVEGLKGKPHQKRLRLLDLLSLEKRKHRGNPIAVYNFLEKGRGGTGAKYPPNLKGGDFIVAFLQDKASKDHYSFVVKND</sequence>
<accession>A0A3M0KQ46</accession>
<proteinExistence type="predicted"/>
<dbReference type="AlphaFoldDB" id="A0A3M0KQ46"/>
<evidence type="ECO:0000313" key="2">
    <source>
        <dbReference type="Proteomes" id="UP000269221"/>
    </source>
</evidence>
<name>A0A3M0KQ46_HIRRU</name>
<keyword evidence="2" id="KW-1185">Reference proteome</keyword>
<gene>
    <name evidence="1" type="ORF">DUI87_07603</name>
</gene>
<dbReference type="EMBL" id="QRBI01000104">
    <property type="protein sequence ID" value="RMC15412.1"/>
    <property type="molecule type" value="Genomic_DNA"/>
</dbReference>